<evidence type="ECO:0000313" key="2">
    <source>
        <dbReference type="Proteomes" id="UP001218188"/>
    </source>
</evidence>
<reference evidence="1" key="1">
    <citation type="submission" date="2023-03" db="EMBL/GenBank/DDBJ databases">
        <title>Massive genome expansion in bonnet fungi (Mycena s.s.) driven by repeated elements and novel gene families across ecological guilds.</title>
        <authorList>
            <consortium name="Lawrence Berkeley National Laboratory"/>
            <person name="Harder C.B."/>
            <person name="Miyauchi S."/>
            <person name="Viragh M."/>
            <person name="Kuo A."/>
            <person name="Thoen E."/>
            <person name="Andreopoulos B."/>
            <person name="Lu D."/>
            <person name="Skrede I."/>
            <person name="Drula E."/>
            <person name="Henrissat B."/>
            <person name="Morin E."/>
            <person name="Kohler A."/>
            <person name="Barry K."/>
            <person name="LaButti K."/>
            <person name="Morin E."/>
            <person name="Salamov A."/>
            <person name="Lipzen A."/>
            <person name="Mereny Z."/>
            <person name="Hegedus B."/>
            <person name="Baldrian P."/>
            <person name="Stursova M."/>
            <person name="Weitz H."/>
            <person name="Taylor A."/>
            <person name="Grigoriev I.V."/>
            <person name="Nagy L.G."/>
            <person name="Martin F."/>
            <person name="Kauserud H."/>
        </authorList>
    </citation>
    <scope>NUCLEOTIDE SEQUENCE</scope>
    <source>
        <strain evidence="1">CBHHK200</strain>
    </source>
</reference>
<dbReference type="EMBL" id="JARJCM010000088">
    <property type="protein sequence ID" value="KAJ7030668.1"/>
    <property type="molecule type" value="Genomic_DNA"/>
</dbReference>
<gene>
    <name evidence="1" type="ORF">C8F04DRAFT_1263569</name>
</gene>
<proteinExistence type="predicted"/>
<protein>
    <submittedName>
        <fullName evidence="1">Uncharacterized protein</fullName>
    </submittedName>
</protein>
<dbReference type="InterPro" id="IPR021109">
    <property type="entry name" value="Peptidase_aspartic_dom_sf"/>
</dbReference>
<evidence type="ECO:0000313" key="1">
    <source>
        <dbReference type="EMBL" id="KAJ7030668.1"/>
    </source>
</evidence>
<dbReference type="Proteomes" id="UP001218188">
    <property type="component" value="Unassembled WGS sequence"/>
</dbReference>
<comment type="caution">
    <text evidence="1">The sequence shown here is derived from an EMBL/GenBank/DDBJ whole genome shotgun (WGS) entry which is preliminary data.</text>
</comment>
<dbReference type="CDD" id="cd00303">
    <property type="entry name" value="retropepsin_like"/>
    <property type="match status" value="1"/>
</dbReference>
<sequence>MCAVKTPKNAYFGVFRFTAYHRMQALSQRIEHVARIRRPDSLPSVGLVDQPSRKLKDIACLTAEVEIGGCTAYVLFDSGSNTDSLTPEFAKGTECAIFRLEEQVTLQLGCVGSKSRINYGARAPVAFGGVKGHAYFDIVNVDRYDGIIGAPFMIKHKAVLDFGKREIRFPGGHSIPAMSITSEVGLIRRRLNVQSEAGPSHH</sequence>
<accession>A0AAD6WX37</accession>
<dbReference type="AlphaFoldDB" id="A0AAD6WX37"/>
<name>A0AAD6WX37_9AGAR</name>
<keyword evidence="2" id="KW-1185">Reference proteome</keyword>
<dbReference type="Gene3D" id="2.40.70.10">
    <property type="entry name" value="Acid Proteases"/>
    <property type="match status" value="1"/>
</dbReference>
<organism evidence="1 2">
    <name type="scientific">Mycena alexandri</name>
    <dbReference type="NCBI Taxonomy" id="1745969"/>
    <lineage>
        <taxon>Eukaryota</taxon>
        <taxon>Fungi</taxon>
        <taxon>Dikarya</taxon>
        <taxon>Basidiomycota</taxon>
        <taxon>Agaricomycotina</taxon>
        <taxon>Agaricomycetes</taxon>
        <taxon>Agaricomycetidae</taxon>
        <taxon>Agaricales</taxon>
        <taxon>Marasmiineae</taxon>
        <taxon>Mycenaceae</taxon>
        <taxon>Mycena</taxon>
    </lineage>
</organism>
<dbReference type="SUPFAM" id="SSF50630">
    <property type="entry name" value="Acid proteases"/>
    <property type="match status" value="1"/>
</dbReference>